<sequence length="120" mass="12970">MEVRLGAWEKWVATELKVLWEDLGGVGDKCGTLLRGCSTRGIGVSGVRDKSKTCRSTVFTSIVTLSCCVRLGCTAILTISGVRNHILQTEHEKLVSSYTGEESLDDSGYESISDELAANL</sequence>
<name>A0ABR2ML28_9ASPA</name>
<gene>
    <name evidence="1" type="ORF">KSP40_PGU010211</name>
</gene>
<keyword evidence="2" id="KW-1185">Reference proteome</keyword>
<evidence type="ECO:0000313" key="1">
    <source>
        <dbReference type="EMBL" id="KAK8964389.1"/>
    </source>
</evidence>
<reference evidence="1 2" key="1">
    <citation type="journal article" date="2022" name="Nat. Plants">
        <title>Genomes of leafy and leafless Platanthera orchids illuminate the evolution of mycoheterotrophy.</title>
        <authorList>
            <person name="Li M.H."/>
            <person name="Liu K.W."/>
            <person name="Li Z."/>
            <person name="Lu H.C."/>
            <person name="Ye Q.L."/>
            <person name="Zhang D."/>
            <person name="Wang J.Y."/>
            <person name="Li Y.F."/>
            <person name="Zhong Z.M."/>
            <person name="Liu X."/>
            <person name="Yu X."/>
            <person name="Liu D.K."/>
            <person name="Tu X.D."/>
            <person name="Liu B."/>
            <person name="Hao Y."/>
            <person name="Liao X.Y."/>
            <person name="Jiang Y.T."/>
            <person name="Sun W.H."/>
            <person name="Chen J."/>
            <person name="Chen Y.Q."/>
            <person name="Ai Y."/>
            <person name="Zhai J.W."/>
            <person name="Wu S.S."/>
            <person name="Zhou Z."/>
            <person name="Hsiao Y.Y."/>
            <person name="Wu W.L."/>
            <person name="Chen Y.Y."/>
            <person name="Lin Y.F."/>
            <person name="Hsu J.L."/>
            <person name="Li C.Y."/>
            <person name="Wang Z.W."/>
            <person name="Zhao X."/>
            <person name="Zhong W.Y."/>
            <person name="Ma X.K."/>
            <person name="Ma L."/>
            <person name="Huang J."/>
            <person name="Chen G.Z."/>
            <person name="Huang M.Z."/>
            <person name="Huang L."/>
            <person name="Peng D.H."/>
            <person name="Luo Y.B."/>
            <person name="Zou S.Q."/>
            <person name="Chen S.P."/>
            <person name="Lan S."/>
            <person name="Tsai W.C."/>
            <person name="Van de Peer Y."/>
            <person name="Liu Z.J."/>
        </authorList>
    </citation>
    <scope>NUCLEOTIDE SEQUENCE [LARGE SCALE GENOMIC DNA]</scope>
    <source>
        <strain evidence="1">Lor288</strain>
    </source>
</reference>
<evidence type="ECO:0000313" key="2">
    <source>
        <dbReference type="Proteomes" id="UP001412067"/>
    </source>
</evidence>
<proteinExistence type="predicted"/>
<dbReference type="EMBL" id="JBBWWR010000007">
    <property type="protein sequence ID" value="KAK8964389.1"/>
    <property type="molecule type" value="Genomic_DNA"/>
</dbReference>
<dbReference type="Proteomes" id="UP001412067">
    <property type="component" value="Unassembled WGS sequence"/>
</dbReference>
<protein>
    <submittedName>
        <fullName evidence="1">Uncharacterized protein</fullName>
    </submittedName>
</protein>
<organism evidence="1 2">
    <name type="scientific">Platanthera guangdongensis</name>
    <dbReference type="NCBI Taxonomy" id="2320717"/>
    <lineage>
        <taxon>Eukaryota</taxon>
        <taxon>Viridiplantae</taxon>
        <taxon>Streptophyta</taxon>
        <taxon>Embryophyta</taxon>
        <taxon>Tracheophyta</taxon>
        <taxon>Spermatophyta</taxon>
        <taxon>Magnoliopsida</taxon>
        <taxon>Liliopsida</taxon>
        <taxon>Asparagales</taxon>
        <taxon>Orchidaceae</taxon>
        <taxon>Orchidoideae</taxon>
        <taxon>Orchideae</taxon>
        <taxon>Orchidinae</taxon>
        <taxon>Platanthera</taxon>
    </lineage>
</organism>
<accession>A0ABR2ML28</accession>
<comment type="caution">
    <text evidence="1">The sequence shown here is derived from an EMBL/GenBank/DDBJ whole genome shotgun (WGS) entry which is preliminary data.</text>
</comment>